<evidence type="ECO:0000313" key="2">
    <source>
        <dbReference type="Proteomes" id="UP001178508"/>
    </source>
</evidence>
<protein>
    <submittedName>
        <fullName evidence="1">Uncharacterized protein</fullName>
    </submittedName>
</protein>
<sequence length="477" mass="53662">MGVGEASNAFTQFVGDTIDLNIVSIHGNTPFHSMGWIKVTSPAPPLPDLQTSASHILDGGCFDKAIRAHLLIDAAIYQHIMKHAFTEEELVEMRTLMEKGVDGKMGARHTDLVVALFEQRFEEIFKKLAEGGRTHAIWVQYHHMVDVIKMFIRTERLADHDGHLSCIVTRMHCEVFAAAGHHQYAKGARLYCQLIKDLETLPVYRETSEHFTAHGNHVVGYSSHDWSGTWCDICIEQTLMKAAKSEGGLSRGRMRNSDSGHKCWVLTLSHFSNINQHMEEDVNQHAPRHRDLGKTKMRRDAEAVKLALQWFEENNPFNHNQDKEMLVSFSTGFTSTGDDPVNAERDAEGSYDVRRIREALSEKQRCYLVFLHAFTGFCAGDIDEHIEIFLDICAIKDAVIQAGSAIFHYIYNGSGPTLGAIRYNIFSRKAAAGLIKPETLPPTEGAAAQHLLRACLQTQDWLLLQSMSLDPKDYGWT</sequence>
<organism evidence="1 2">
    <name type="scientific">Xyrichtys novacula</name>
    <name type="common">Pearly razorfish</name>
    <name type="synonym">Hemipteronotus novacula</name>
    <dbReference type="NCBI Taxonomy" id="13765"/>
    <lineage>
        <taxon>Eukaryota</taxon>
        <taxon>Metazoa</taxon>
        <taxon>Chordata</taxon>
        <taxon>Craniata</taxon>
        <taxon>Vertebrata</taxon>
        <taxon>Euteleostomi</taxon>
        <taxon>Actinopterygii</taxon>
        <taxon>Neopterygii</taxon>
        <taxon>Teleostei</taxon>
        <taxon>Neoteleostei</taxon>
        <taxon>Acanthomorphata</taxon>
        <taxon>Eupercaria</taxon>
        <taxon>Labriformes</taxon>
        <taxon>Labridae</taxon>
        <taxon>Xyrichtys</taxon>
    </lineage>
</organism>
<dbReference type="PANTHER" id="PTHR47018:SF3">
    <property type="entry name" value="MYCBP-ASSOCIATED PROTEIN"/>
    <property type="match status" value="1"/>
</dbReference>
<evidence type="ECO:0000313" key="1">
    <source>
        <dbReference type="EMBL" id="CAJ1066509.1"/>
    </source>
</evidence>
<proteinExistence type="predicted"/>
<keyword evidence="2" id="KW-1185">Reference proteome</keyword>
<reference evidence="1" key="1">
    <citation type="submission" date="2023-08" db="EMBL/GenBank/DDBJ databases">
        <authorList>
            <person name="Alioto T."/>
            <person name="Alioto T."/>
            <person name="Gomez Garrido J."/>
        </authorList>
    </citation>
    <scope>NUCLEOTIDE SEQUENCE</scope>
</reference>
<name>A0AAV1G0H8_XYRNO</name>
<gene>
    <name evidence="1" type="ORF">XNOV1_A025521</name>
</gene>
<accession>A0AAV1G0H8</accession>
<dbReference type="PANTHER" id="PTHR47018">
    <property type="entry name" value="CXC DOMAIN-CONTAINING PROTEIN-RELATED"/>
    <property type="match status" value="1"/>
</dbReference>
<dbReference type="Proteomes" id="UP001178508">
    <property type="component" value="Chromosome 11"/>
</dbReference>
<dbReference type="EMBL" id="OY660874">
    <property type="protein sequence ID" value="CAJ1066509.1"/>
    <property type="molecule type" value="Genomic_DNA"/>
</dbReference>
<dbReference type="AlphaFoldDB" id="A0AAV1G0H8"/>